<dbReference type="InterPro" id="IPR017968">
    <property type="entry name" value="Acylphosphatase_CS"/>
</dbReference>
<dbReference type="PANTHER" id="PTHR47268:SF4">
    <property type="entry name" value="ACYLPHOSPHATASE"/>
    <property type="match status" value="1"/>
</dbReference>
<dbReference type="PRINTS" id="PR00112">
    <property type="entry name" value="ACYLPHPHTASE"/>
</dbReference>
<name>A0A5K7ZRE8_9BACT</name>
<dbReference type="Pfam" id="PF00708">
    <property type="entry name" value="Acylphosphatase"/>
    <property type="match status" value="1"/>
</dbReference>
<dbReference type="GO" id="GO:0003998">
    <property type="term" value="F:acylphosphatase activity"/>
    <property type="evidence" value="ECO:0007669"/>
    <property type="project" value="UniProtKB-EC"/>
</dbReference>
<accession>A0A5K7ZRE8</accession>
<keyword evidence="4 5" id="KW-0378">Hydrolase</keyword>
<evidence type="ECO:0000256" key="5">
    <source>
        <dbReference type="RuleBase" id="RU000553"/>
    </source>
</evidence>
<reference evidence="8 9" key="1">
    <citation type="submission" date="2019-11" db="EMBL/GenBank/DDBJ databases">
        <title>Comparative genomics of hydrocarbon-degrading Desulfosarcina strains.</title>
        <authorList>
            <person name="Watanabe M."/>
            <person name="Kojima H."/>
            <person name="Fukui M."/>
        </authorList>
    </citation>
    <scope>NUCLEOTIDE SEQUENCE [LARGE SCALE GENOMIC DNA]</scope>
    <source>
        <strain evidence="8 9">28bB2T</strain>
    </source>
</reference>
<dbReference type="RefSeq" id="WP_155309910.1">
    <property type="nucleotide sequence ID" value="NZ_AP021876.1"/>
</dbReference>
<protein>
    <recommendedName>
        <fullName evidence="2 4">Acylphosphatase</fullName>
        <ecNumber evidence="2 4">3.6.1.7</ecNumber>
    </recommendedName>
</protein>
<evidence type="ECO:0000256" key="2">
    <source>
        <dbReference type="ARBA" id="ARBA00012150"/>
    </source>
</evidence>
<evidence type="ECO:0000259" key="7">
    <source>
        <dbReference type="PROSITE" id="PS51160"/>
    </source>
</evidence>
<organism evidence="8 9">
    <name type="scientific">Desulfosarcina ovata subsp. sediminis</name>
    <dbReference type="NCBI Taxonomy" id="885957"/>
    <lineage>
        <taxon>Bacteria</taxon>
        <taxon>Pseudomonadati</taxon>
        <taxon>Thermodesulfobacteriota</taxon>
        <taxon>Desulfobacteria</taxon>
        <taxon>Desulfobacterales</taxon>
        <taxon>Desulfosarcinaceae</taxon>
        <taxon>Desulfosarcina</taxon>
    </lineage>
</organism>
<dbReference type="InterPro" id="IPR020456">
    <property type="entry name" value="Acylphosphatase"/>
</dbReference>
<sequence length="93" mass="10649">MENKTRAHLIVHGRVQGVFFRAETQRAAKRFGVSGWVRNKRDGTVEAIVEGPEIDVISLANWCRTGPPQATVEKVDVSWLAYQGEFERFDIRY</sequence>
<feature type="active site" evidence="4">
    <location>
        <position position="21"/>
    </location>
</feature>
<dbReference type="SUPFAM" id="SSF54975">
    <property type="entry name" value="Acylphosphatase/BLUF domain-like"/>
    <property type="match status" value="1"/>
</dbReference>
<evidence type="ECO:0000256" key="3">
    <source>
        <dbReference type="ARBA" id="ARBA00047645"/>
    </source>
</evidence>
<dbReference type="Proteomes" id="UP000425960">
    <property type="component" value="Chromosome"/>
</dbReference>
<evidence type="ECO:0000313" key="8">
    <source>
        <dbReference type="EMBL" id="BBO81373.1"/>
    </source>
</evidence>
<dbReference type="AlphaFoldDB" id="A0A5K7ZRE8"/>
<proteinExistence type="inferred from homology"/>
<feature type="active site" evidence="4">
    <location>
        <position position="39"/>
    </location>
</feature>
<dbReference type="Gene3D" id="3.30.70.100">
    <property type="match status" value="1"/>
</dbReference>
<dbReference type="EMBL" id="AP021876">
    <property type="protein sequence ID" value="BBO81373.1"/>
    <property type="molecule type" value="Genomic_DNA"/>
</dbReference>
<comment type="similarity">
    <text evidence="1 6">Belongs to the acylphosphatase family.</text>
</comment>
<comment type="catalytic activity">
    <reaction evidence="3 4 5">
        <text>an acyl phosphate + H2O = a carboxylate + phosphate + H(+)</text>
        <dbReference type="Rhea" id="RHEA:14965"/>
        <dbReference type="ChEBI" id="CHEBI:15377"/>
        <dbReference type="ChEBI" id="CHEBI:15378"/>
        <dbReference type="ChEBI" id="CHEBI:29067"/>
        <dbReference type="ChEBI" id="CHEBI:43474"/>
        <dbReference type="ChEBI" id="CHEBI:59918"/>
        <dbReference type="EC" id="3.6.1.7"/>
    </reaction>
</comment>
<dbReference type="PROSITE" id="PS51160">
    <property type="entry name" value="ACYLPHOSPHATASE_3"/>
    <property type="match status" value="1"/>
</dbReference>
<evidence type="ECO:0000256" key="1">
    <source>
        <dbReference type="ARBA" id="ARBA00005614"/>
    </source>
</evidence>
<evidence type="ECO:0000256" key="6">
    <source>
        <dbReference type="RuleBase" id="RU004168"/>
    </source>
</evidence>
<dbReference type="PROSITE" id="PS00151">
    <property type="entry name" value="ACYLPHOSPHATASE_2"/>
    <property type="match status" value="1"/>
</dbReference>
<evidence type="ECO:0000256" key="4">
    <source>
        <dbReference type="PROSITE-ProRule" id="PRU00520"/>
    </source>
</evidence>
<dbReference type="InterPro" id="IPR036046">
    <property type="entry name" value="Acylphosphatase-like_dom_sf"/>
</dbReference>
<dbReference type="EC" id="3.6.1.7" evidence="2 4"/>
<dbReference type="KEGG" id="dov:DSCO28_19390"/>
<feature type="domain" description="Acylphosphatase-like" evidence="7">
    <location>
        <begin position="6"/>
        <end position="93"/>
    </location>
</feature>
<gene>
    <name evidence="8" type="ORF">DSCO28_19390</name>
</gene>
<dbReference type="InterPro" id="IPR001792">
    <property type="entry name" value="Acylphosphatase-like_dom"/>
</dbReference>
<evidence type="ECO:0000313" key="9">
    <source>
        <dbReference type="Proteomes" id="UP000425960"/>
    </source>
</evidence>
<dbReference type="PANTHER" id="PTHR47268">
    <property type="entry name" value="ACYLPHOSPHATASE"/>
    <property type="match status" value="1"/>
</dbReference>
<dbReference type="PROSITE" id="PS00150">
    <property type="entry name" value="ACYLPHOSPHATASE_1"/>
    <property type="match status" value="1"/>
</dbReference>